<proteinExistence type="predicted"/>
<feature type="transmembrane region" description="Helical" evidence="2">
    <location>
        <begin position="79"/>
        <end position="99"/>
    </location>
</feature>
<keyword evidence="2" id="KW-1133">Transmembrane helix</keyword>
<dbReference type="KEGG" id="bpg:Bathy18g01010"/>
<reference evidence="3 4" key="1">
    <citation type="submission" date="2011-10" db="EMBL/GenBank/DDBJ databases">
        <authorList>
            <person name="Genoscope - CEA"/>
        </authorList>
    </citation>
    <scope>NUCLEOTIDE SEQUENCE [LARGE SCALE GENOMIC DNA]</scope>
    <source>
        <strain evidence="3 4">RCC 1105</strain>
    </source>
</reference>
<dbReference type="EMBL" id="FO082261">
    <property type="protein sequence ID" value="CCO20650.1"/>
    <property type="molecule type" value="Genomic_DNA"/>
</dbReference>
<dbReference type="eggNOG" id="KOG2234">
    <property type="taxonomic scope" value="Eukaryota"/>
</dbReference>
<protein>
    <submittedName>
        <fullName evidence="3">Uncharacterized protein</fullName>
    </submittedName>
</protein>
<evidence type="ECO:0000256" key="1">
    <source>
        <dbReference type="SAM" id="MobiDB-lite"/>
    </source>
</evidence>
<dbReference type="OrthoDB" id="419167at2759"/>
<keyword evidence="2" id="KW-0812">Transmembrane</keyword>
<dbReference type="RefSeq" id="XP_007508159.1">
    <property type="nucleotide sequence ID" value="XM_007508097.1"/>
</dbReference>
<feature type="compositionally biased region" description="Low complexity" evidence="1">
    <location>
        <begin position="1"/>
        <end position="11"/>
    </location>
</feature>
<dbReference type="Proteomes" id="UP000198341">
    <property type="component" value="Chromosome 18"/>
</dbReference>
<feature type="transmembrane region" description="Helical" evidence="2">
    <location>
        <begin position="40"/>
        <end position="59"/>
    </location>
</feature>
<dbReference type="STRING" id="41875.K8F722"/>
<sequence>MSSFSSENMTSSRDHSFDDFEVPSSSGKNKKKLKTNKKRIFTVALVASDCFLIGLQPILVHLTKNSRGGFAYHPVSVNFITEGTKVIFAIVFLMVQVRVTFLRFSRSARDGYGDIFFSSVLLM</sequence>
<evidence type="ECO:0000313" key="4">
    <source>
        <dbReference type="Proteomes" id="UP000198341"/>
    </source>
</evidence>
<feature type="region of interest" description="Disordered" evidence="1">
    <location>
        <begin position="1"/>
        <end position="30"/>
    </location>
</feature>
<gene>
    <name evidence="3" type="ordered locus">Bathy18g01010</name>
</gene>
<dbReference type="AlphaFoldDB" id="K8F722"/>
<keyword evidence="2" id="KW-0472">Membrane</keyword>
<evidence type="ECO:0000313" key="3">
    <source>
        <dbReference type="EMBL" id="CCO20650.1"/>
    </source>
</evidence>
<accession>K8F722</accession>
<dbReference type="GeneID" id="19010802"/>
<keyword evidence="4" id="KW-1185">Reference proteome</keyword>
<evidence type="ECO:0000256" key="2">
    <source>
        <dbReference type="SAM" id="Phobius"/>
    </source>
</evidence>
<organism evidence="3 4">
    <name type="scientific">Bathycoccus prasinos</name>
    <dbReference type="NCBI Taxonomy" id="41875"/>
    <lineage>
        <taxon>Eukaryota</taxon>
        <taxon>Viridiplantae</taxon>
        <taxon>Chlorophyta</taxon>
        <taxon>Mamiellophyceae</taxon>
        <taxon>Mamiellales</taxon>
        <taxon>Bathycoccaceae</taxon>
        <taxon>Bathycoccus</taxon>
    </lineage>
</organism>
<name>K8F722_9CHLO</name>